<reference evidence="1" key="1">
    <citation type="submission" date="2022-12" db="EMBL/GenBank/DDBJ databases">
        <title>Jiella pelagia sp. nov., isolated from phosphonate enriched culture of Northwest Pacific surface seawater.</title>
        <authorList>
            <person name="Shin D.Y."/>
            <person name="Hwang C.Y."/>
        </authorList>
    </citation>
    <scope>NUCLEOTIDE SEQUENCE</scope>
    <source>
        <strain evidence="1">HL-NP1</strain>
        <plasmid evidence="1">unnamed2</plasmid>
    </source>
</reference>
<proteinExistence type="predicted"/>
<gene>
    <name evidence="1" type="ORF">OH818_28145</name>
</gene>
<organism evidence="1 2">
    <name type="scientific">Jiella pelagia</name>
    <dbReference type="NCBI Taxonomy" id="2986949"/>
    <lineage>
        <taxon>Bacteria</taxon>
        <taxon>Pseudomonadati</taxon>
        <taxon>Pseudomonadota</taxon>
        <taxon>Alphaproteobacteria</taxon>
        <taxon>Hyphomicrobiales</taxon>
        <taxon>Aurantimonadaceae</taxon>
        <taxon>Jiella</taxon>
    </lineage>
</organism>
<evidence type="ECO:0000313" key="2">
    <source>
        <dbReference type="Proteomes" id="UP001164020"/>
    </source>
</evidence>
<keyword evidence="1" id="KW-0614">Plasmid</keyword>
<keyword evidence="2" id="KW-1185">Reference proteome</keyword>
<protein>
    <submittedName>
        <fullName evidence="1">Uncharacterized protein</fullName>
    </submittedName>
</protein>
<geneLocation type="plasmid" evidence="1 2">
    <name>unnamed2</name>
</geneLocation>
<dbReference type="EMBL" id="CP114030">
    <property type="protein sequence ID" value="WAP71497.1"/>
    <property type="molecule type" value="Genomic_DNA"/>
</dbReference>
<dbReference type="Proteomes" id="UP001164020">
    <property type="component" value="Plasmid unnamed2"/>
</dbReference>
<evidence type="ECO:0000313" key="1">
    <source>
        <dbReference type="EMBL" id="WAP71497.1"/>
    </source>
</evidence>
<dbReference type="RefSeq" id="WP_268883957.1">
    <property type="nucleotide sequence ID" value="NZ_CP114030.1"/>
</dbReference>
<accession>A0ABY7C627</accession>
<name>A0ABY7C627_9HYPH</name>
<sequence length="68" mass="7026">MFRAPPDRTIFTTAWALLPGTVGDIGAPPGAMSTSCAAAMDWRICARALPLKSTSPQSSPMTASTADT</sequence>